<feature type="compositionally biased region" description="Basic residues" evidence="8">
    <location>
        <begin position="14"/>
        <end position="24"/>
    </location>
</feature>
<comment type="subcellular location">
    <subcellularLocation>
        <location evidence="1">Cell membrane</location>
        <topology evidence="1">Multi-pass membrane protein</topology>
    </subcellularLocation>
</comment>
<evidence type="ECO:0000256" key="7">
    <source>
        <dbReference type="ARBA" id="ARBA00023136"/>
    </source>
</evidence>
<dbReference type="EMBL" id="BMEQ01000022">
    <property type="protein sequence ID" value="GGG65742.1"/>
    <property type="molecule type" value="Genomic_DNA"/>
</dbReference>
<evidence type="ECO:0000256" key="9">
    <source>
        <dbReference type="SAM" id="Phobius"/>
    </source>
</evidence>
<dbReference type="AlphaFoldDB" id="A0A917LXM2"/>
<evidence type="ECO:0000256" key="1">
    <source>
        <dbReference type="ARBA" id="ARBA00004651"/>
    </source>
</evidence>
<name>A0A917LXM2_9MICC</name>
<dbReference type="InterPro" id="IPR003445">
    <property type="entry name" value="Cat_transpt"/>
</dbReference>
<evidence type="ECO:0000256" key="8">
    <source>
        <dbReference type="SAM" id="MobiDB-lite"/>
    </source>
</evidence>
<organism evidence="10 11">
    <name type="scientific">Kocuria dechangensis</name>
    <dbReference type="NCBI Taxonomy" id="1176249"/>
    <lineage>
        <taxon>Bacteria</taxon>
        <taxon>Bacillati</taxon>
        <taxon>Actinomycetota</taxon>
        <taxon>Actinomycetes</taxon>
        <taxon>Micrococcales</taxon>
        <taxon>Micrococcaceae</taxon>
        <taxon>Kocuria</taxon>
    </lineage>
</organism>
<feature type="transmembrane region" description="Helical" evidence="9">
    <location>
        <begin position="421"/>
        <end position="442"/>
    </location>
</feature>
<evidence type="ECO:0000256" key="2">
    <source>
        <dbReference type="ARBA" id="ARBA00022448"/>
    </source>
</evidence>
<dbReference type="GO" id="GO:0005886">
    <property type="term" value="C:plasma membrane"/>
    <property type="evidence" value="ECO:0007669"/>
    <property type="project" value="UniProtKB-SubCell"/>
</dbReference>
<keyword evidence="2" id="KW-0813">Transport</keyword>
<accession>A0A917LXM2</accession>
<feature type="transmembrane region" description="Helical" evidence="9">
    <location>
        <begin position="232"/>
        <end position="251"/>
    </location>
</feature>
<keyword evidence="7 9" id="KW-0472">Membrane</keyword>
<gene>
    <name evidence="10" type="ORF">GCM10011374_32060</name>
</gene>
<dbReference type="PANTHER" id="PTHR32024">
    <property type="entry name" value="TRK SYSTEM POTASSIUM UPTAKE PROTEIN TRKG-RELATED"/>
    <property type="match status" value="1"/>
</dbReference>
<feature type="transmembrane region" description="Helical" evidence="9">
    <location>
        <begin position="166"/>
        <end position="187"/>
    </location>
</feature>
<reference evidence="10" key="1">
    <citation type="journal article" date="2014" name="Int. J. Syst. Evol. Microbiol.">
        <title>Complete genome sequence of Corynebacterium casei LMG S-19264T (=DSM 44701T), isolated from a smear-ripened cheese.</title>
        <authorList>
            <consortium name="US DOE Joint Genome Institute (JGI-PGF)"/>
            <person name="Walter F."/>
            <person name="Albersmeier A."/>
            <person name="Kalinowski J."/>
            <person name="Ruckert C."/>
        </authorList>
    </citation>
    <scope>NUCLEOTIDE SEQUENCE</scope>
    <source>
        <strain evidence="10">CGMCC 1.12187</strain>
    </source>
</reference>
<keyword evidence="6" id="KW-0406">Ion transport</keyword>
<feature type="transmembrane region" description="Helical" evidence="9">
    <location>
        <begin position="51"/>
        <end position="72"/>
    </location>
</feature>
<sequence>MPLEEALYRARVRRLTRTSGHRSPRQYTPKPPPASRPRHTTDPQQTSPARIAQIIVGAFGAALLIGTALLMLPMAKVGEGGASFLQALFTATSALCVTGLVVVDTPTFWTPFGQVVILGLIQVGGFGVMSFTTMLGVLLARKFGLAARILTSAETKNTSYGNMRRVLLRILATSLAIEAAVAVALFLRFVTGYGYPAGQAAWHAVFHSVSAFNNAGFALYTLSLMDFVGDPWIILPIAAAVILGGLGFPVLYELRREWRIPRKWSMNTRIVLLATPVLLVLGTVFLCVIEWTNPSTLGPLAAREKLLAGFFQSTVARTAGFNSIDIAAMNPVSWLGLDILMLIGGGPAGTAGGLKVTTFAVLGFIAYTEINGGTAVNVLGKRLSRSVHRQAITLVVLAIGAVLSATMVLMLLHQDLGLDRVLFEAVSAFATVGLSTGITPTLSAPAQYVLIVLMFLGRLGPTTVATAIAARSRPVLYELPKERPLIG</sequence>
<dbReference type="GO" id="GO:0008324">
    <property type="term" value="F:monoatomic cation transmembrane transporter activity"/>
    <property type="evidence" value="ECO:0007669"/>
    <property type="project" value="InterPro"/>
</dbReference>
<reference evidence="10" key="2">
    <citation type="submission" date="2020-09" db="EMBL/GenBank/DDBJ databases">
        <authorList>
            <person name="Sun Q."/>
            <person name="Zhou Y."/>
        </authorList>
    </citation>
    <scope>NUCLEOTIDE SEQUENCE</scope>
    <source>
        <strain evidence="10">CGMCC 1.12187</strain>
    </source>
</reference>
<dbReference type="Pfam" id="PF02386">
    <property type="entry name" value="TrkH"/>
    <property type="match status" value="1"/>
</dbReference>
<evidence type="ECO:0000313" key="10">
    <source>
        <dbReference type="EMBL" id="GGG65742.1"/>
    </source>
</evidence>
<dbReference type="PANTHER" id="PTHR32024:SF1">
    <property type="entry name" value="KTR SYSTEM POTASSIUM UPTAKE PROTEIN B"/>
    <property type="match status" value="1"/>
</dbReference>
<keyword evidence="5 9" id="KW-1133">Transmembrane helix</keyword>
<feature type="transmembrane region" description="Helical" evidence="9">
    <location>
        <begin position="115"/>
        <end position="140"/>
    </location>
</feature>
<proteinExistence type="predicted"/>
<feature type="transmembrane region" description="Helical" evidence="9">
    <location>
        <begin position="448"/>
        <end position="470"/>
    </location>
</feature>
<feature type="transmembrane region" description="Helical" evidence="9">
    <location>
        <begin position="271"/>
        <end position="291"/>
    </location>
</feature>
<protein>
    <submittedName>
        <fullName evidence="10">Potassium transporter Trk</fullName>
    </submittedName>
</protein>
<evidence type="ECO:0000256" key="6">
    <source>
        <dbReference type="ARBA" id="ARBA00023065"/>
    </source>
</evidence>
<feature type="region of interest" description="Disordered" evidence="8">
    <location>
        <begin position="14"/>
        <end position="46"/>
    </location>
</feature>
<evidence type="ECO:0000256" key="5">
    <source>
        <dbReference type="ARBA" id="ARBA00022989"/>
    </source>
</evidence>
<keyword evidence="3" id="KW-1003">Cell membrane</keyword>
<evidence type="ECO:0000256" key="3">
    <source>
        <dbReference type="ARBA" id="ARBA00022475"/>
    </source>
</evidence>
<dbReference type="RefSeq" id="WP_188539043.1">
    <property type="nucleotide sequence ID" value="NZ_BMEQ01000022.1"/>
</dbReference>
<keyword evidence="4 9" id="KW-0812">Transmembrane</keyword>
<dbReference type="Proteomes" id="UP000638848">
    <property type="component" value="Unassembled WGS sequence"/>
</dbReference>
<keyword evidence="11" id="KW-1185">Reference proteome</keyword>
<feature type="transmembrane region" description="Helical" evidence="9">
    <location>
        <begin position="84"/>
        <end position="103"/>
    </location>
</feature>
<evidence type="ECO:0000256" key="4">
    <source>
        <dbReference type="ARBA" id="ARBA00022692"/>
    </source>
</evidence>
<dbReference type="GO" id="GO:0030001">
    <property type="term" value="P:metal ion transport"/>
    <property type="evidence" value="ECO:0007669"/>
    <property type="project" value="UniProtKB-ARBA"/>
</dbReference>
<evidence type="ECO:0000313" key="11">
    <source>
        <dbReference type="Proteomes" id="UP000638848"/>
    </source>
</evidence>
<feature type="transmembrane region" description="Helical" evidence="9">
    <location>
        <begin position="391"/>
        <end position="412"/>
    </location>
</feature>
<comment type="caution">
    <text evidence="10">The sequence shown here is derived from an EMBL/GenBank/DDBJ whole genome shotgun (WGS) entry which is preliminary data.</text>
</comment>